<evidence type="ECO:0000313" key="10">
    <source>
        <dbReference type="EMBL" id="KIJ61474.1"/>
    </source>
</evidence>
<dbReference type="GO" id="GO:0043138">
    <property type="term" value="F:3'-5' DNA helicase activity"/>
    <property type="evidence" value="ECO:0007669"/>
    <property type="project" value="UniProtKB-EC"/>
</dbReference>
<feature type="coiled-coil region" evidence="6">
    <location>
        <begin position="581"/>
        <end position="619"/>
    </location>
</feature>
<protein>
    <recommendedName>
        <fullName evidence="5">DNA 3'-5' helicase</fullName>
        <ecNumber evidence="5">5.6.2.4</ecNumber>
    </recommendedName>
</protein>
<feature type="region of interest" description="Disordered" evidence="7">
    <location>
        <begin position="398"/>
        <end position="421"/>
    </location>
</feature>
<evidence type="ECO:0000259" key="8">
    <source>
        <dbReference type="PROSITE" id="PS51192"/>
    </source>
</evidence>
<dbReference type="Pfam" id="PF00271">
    <property type="entry name" value="Helicase_C"/>
    <property type="match status" value="1"/>
</dbReference>
<evidence type="ECO:0000256" key="3">
    <source>
        <dbReference type="ARBA" id="ARBA00022840"/>
    </source>
</evidence>
<feature type="compositionally biased region" description="Low complexity" evidence="7">
    <location>
        <begin position="654"/>
        <end position="665"/>
    </location>
</feature>
<feature type="domain" description="Helicase C-terminal" evidence="9">
    <location>
        <begin position="249"/>
        <end position="420"/>
    </location>
</feature>
<dbReference type="Proteomes" id="UP000053820">
    <property type="component" value="Unassembled WGS sequence"/>
</dbReference>
<evidence type="ECO:0000256" key="7">
    <source>
        <dbReference type="SAM" id="MobiDB-lite"/>
    </source>
</evidence>
<evidence type="ECO:0000256" key="1">
    <source>
        <dbReference type="ARBA" id="ARBA00005446"/>
    </source>
</evidence>
<proteinExistence type="inferred from homology"/>
<dbReference type="PANTHER" id="PTHR13710:SF154">
    <property type="entry name" value="RECQ HELICASE, PUTATIVE (AFU_ORTHOLOGUE AFUA_6G14720)-RELATED"/>
    <property type="match status" value="1"/>
</dbReference>
<dbReference type="SMART" id="SM00490">
    <property type="entry name" value="HELICc"/>
    <property type="match status" value="1"/>
</dbReference>
<dbReference type="EMBL" id="KN839862">
    <property type="protein sequence ID" value="KIJ61474.1"/>
    <property type="molecule type" value="Genomic_DNA"/>
</dbReference>
<dbReference type="EC" id="5.6.2.4" evidence="5"/>
<dbReference type="InterPro" id="IPR014001">
    <property type="entry name" value="Helicase_ATP-bd"/>
</dbReference>
<organism evidence="10 11">
    <name type="scientific">Hydnomerulius pinastri MD-312</name>
    <dbReference type="NCBI Taxonomy" id="994086"/>
    <lineage>
        <taxon>Eukaryota</taxon>
        <taxon>Fungi</taxon>
        <taxon>Dikarya</taxon>
        <taxon>Basidiomycota</taxon>
        <taxon>Agaricomycotina</taxon>
        <taxon>Agaricomycetes</taxon>
        <taxon>Agaricomycetidae</taxon>
        <taxon>Boletales</taxon>
        <taxon>Boletales incertae sedis</taxon>
        <taxon>Leucogyrophana</taxon>
    </lineage>
</organism>
<dbReference type="InterPro" id="IPR001650">
    <property type="entry name" value="Helicase_C-like"/>
</dbReference>
<dbReference type="GO" id="GO:0000724">
    <property type="term" value="P:double-strand break repair via homologous recombination"/>
    <property type="evidence" value="ECO:0007669"/>
    <property type="project" value="TreeGrafter"/>
</dbReference>
<dbReference type="SMART" id="SM00487">
    <property type="entry name" value="DEXDc"/>
    <property type="match status" value="1"/>
</dbReference>
<dbReference type="GO" id="GO:0005737">
    <property type="term" value="C:cytoplasm"/>
    <property type="evidence" value="ECO:0007669"/>
    <property type="project" value="TreeGrafter"/>
</dbReference>
<dbReference type="PANTHER" id="PTHR13710">
    <property type="entry name" value="DNA HELICASE RECQ FAMILY MEMBER"/>
    <property type="match status" value="1"/>
</dbReference>
<dbReference type="Gene3D" id="3.40.50.300">
    <property type="entry name" value="P-loop containing nucleotide triphosphate hydrolases"/>
    <property type="match status" value="2"/>
</dbReference>
<evidence type="ECO:0000256" key="4">
    <source>
        <dbReference type="ARBA" id="ARBA00034617"/>
    </source>
</evidence>
<evidence type="ECO:0000313" key="11">
    <source>
        <dbReference type="Proteomes" id="UP000053820"/>
    </source>
</evidence>
<gene>
    <name evidence="10" type="ORF">HYDPIDRAFT_31340</name>
</gene>
<evidence type="ECO:0000259" key="9">
    <source>
        <dbReference type="PROSITE" id="PS51194"/>
    </source>
</evidence>
<evidence type="ECO:0000256" key="5">
    <source>
        <dbReference type="ARBA" id="ARBA00034808"/>
    </source>
</evidence>
<reference evidence="10 11" key="1">
    <citation type="submission" date="2014-04" db="EMBL/GenBank/DDBJ databases">
        <title>Evolutionary Origins and Diversification of the Mycorrhizal Mutualists.</title>
        <authorList>
            <consortium name="DOE Joint Genome Institute"/>
            <consortium name="Mycorrhizal Genomics Consortium"/>
            <person name="Kohler A."/>
            <person name="Kuo A."/>
            <person name="Nagy L.G."/>
            <person name="Floudas D."/>
            <person name="Copeland A."/>
            <person name="Barry K.W."/>
            <person name="Cichocki N."/>
            <person name="Veneault-Fourrey C."/>
            <person name="LaButti K."/>
            <person name="Lindquist E.A."/>
            <person name="Lipzen A."/>
            <person name="Lundell T."/>
            <person name="Morin E."/>
            <person name="Murat C."/>
            <person name="Riley R."/>
            <person name="Ohm R."/>
            <person name="Sun H."/>
            <person name="Tunlid A."/>
            <person name="Henrissat B."/>
            <person name="Grigoriev I.V."/>
            <person name="Hibbett D.S."/>
            <person name="Martin F."/>
        </authorList>
    </citation>
    <scope>NUCLEOTIDE SEQUENCE [LARGE SCALE GENOMIC DNA]</scope>
    <source>
        <strain evidence="10 11">MD-312</strain>
    </source>
</reference>
<keyword evidence="6" id="KW-0175">Coiled coil</keyword>
<feature type="region of interest" description="Disordered" evidence="7">
    <location>
        <begin position="650"/>
        <end position="743"/>
    </location>
</feature>
<feature type="compositionally biased region" description="Acidic residues" evidence="7">
    <location>
        <begin position="403"/>
        <end position="416"/>
    </location>
</feature>
<feature type="compositionally biased region" description="Low complexity" evidence="7">
    <location>
        <begin position="689"/>
        <end position="702"/>
    </location>
</feature>
<sequence length="743" mass="83189">MTTVLTQKDSHAEQKQKSYTNLCNSREVAAKTSNYSSETTRKAFVDACLQRCNNQSPYPWQLDAAEAFYLGLDCTVLAGTGSGKSLPFVMPSMLNSEKVLVVISPLNSLEEDQASRCRKMGLAAVAVNHQTYTDELHKELGLRKYQVVYTSPEMAILNPRFNGLLCSPNYHKHLIGIVIDEAHCIVQWGGDFRPTYGKLDKLRSFIPTHIPLYITSATMTPDVLSEVRRLLHINPSTSFHLNLGNDRKNIYQEVSFIRNRTDFTAVDFLFEGLTHVDEMERALIFVNRVVDSQLGWQRAYGLLPPHLRQHVGFLNALRSERSKVSELDLFRRGERRILWVTEVGGMGLDIPDITFAGQLGAPQSPTVWLQRAGRAGRSAEVQARAVLYIEASATKRIGVSTEPGDENESDDDEEEEKTYRKKLEPSLREFVEAKGCRRDVADKLFDNPPGRVALTTRCCDNCTKAHPTQSHPVLESASSSSMDVDSEPEEDPDPHSTVSRRVQTHLQSVRAALLTWRVKIAARDYPHACFTSAVVLPDPVLTTIASNRQLTTLHDLQTALPTTWVLAERYGEEVLGLVRRIDDEDRAAREAKRAADQEARRLESERRAAEKVAEAEKMRRSRLLEQAKENCTIPGTGCFDLRDCSKSFGIDSHTTTGSWTQTPTTPRRMHAQSSVRTPLSPVKSPVQQTSSTSFASDISFSIYTPQHPPPSPSRKRSQSGADHQLPTPSSSIARERKRSKFTT</sequence>
<comment type="catalytic activity">
    <reaction evidence="4">
        <text>Couples ATP hydrolysis with the unwinding of duplex DNA by translocating in the 3'-5' direction.</text>
        <dbReference type="EC" id="5.6.2.4"/>
    </reaction>
</comment>
<evidence type="ECO:0000256" key="2">
    <source>
        <dbReference type="ARBA" id="ARBA00022741"/>
    </source>
</evidence>
<dbReference type="OrthoDB" id="10261556at2759"/>
<name>A0A0C9V747_9AGAM</name>
<feature type="domain" description="Helicase ATP-binding" evidence="8">
    <location>
        <begin position="65"/>
        <end position="237"/>
    </location>
</feature>
<keyword evidence="2" id="KW-0547">Nucleotide-binding</keyword>
<accession>A0A0C9V747</accession>
<dbReference type="InterPro" id="IPR027417">
    <property type="entry name" value="P-loop_NTPase"/>
</dbReference>
<dbReference type="InterPro" id="IPR011545">
    <property type="entry name" value="DEAD/DEAH_box_helicase_dom"/>
</dbReference>
<dbReference type="Pfam" id="PF00270">
    <property type="entry name" value="DEAD"/>
    <property type="match status" value="1"/>
</dbReference>
<dbReference type="SUPFAM" id="SSF52540">
    <property type="entry name" value="P-loop containing nucleoside triphosphate hydrolases"/>
    <property type="match status" value="1"/>
</dbReference>
<keyword evidence="3" id="KW-0067">ATP-binding</keyword>
<dbReference type="PROSITE" id="PS51192">
    <property type="entry name" value="HELICASE_ATP_BIND_1"/>
    <property type="match status" value="1"/>
</dbReference>
<dbReference type="GO" id="GO:0009378">
    <property type="term" value="F:four-way junction helicase activity"/>
    <property type="evidence" value="ECO:0007669"/>
    <property type="project" value="TreeGrafter"/>
</dbReference>
<dbReference type="AlphaFoldDB" id="A0A0C9V747"/>
<comment type="similarity">
    <text evidence="1">Belongs to the helicase family. RecQ subfamily.</text>
</comment>
<feature type="region of interest" description="Disordered" evidence="7">
    <location>
        <begin position="465"/>
        <end position="502"/>
    </location>
</feature>
<evidence type="ECO:0000256" key="6">
    <source>
        <dbReference type="SAM" id="Coils"/>
    </source>
</evidence>
<dbReference type="PROSITE" id="PS51194">
    <property type="entry name" value="HELICASE_CTER"/>
    <property type="match status" value="1"/>
</dbReference>
<dbReference type="GO" id="GO:0003676">
    <property type="term" value="F:nucleic acid binding"/>
    <property type="evidence" value="ECO:0007669"/>
    <property type="project" value="InterPro"/>
</dbReference>
<dbReference type="GO" id="GO:0005524">
    <property type="term" value="F:ATP binding"/>
    <property type="evidence" value="ECO:0007669"/>
    <property type="project" value="UniProtKB-KW"/>
</dbReference>
<dbReference type="HOGENOM" id="CLU_001103_19_4_1"/>
<keyword evidence="11" id="KW-1185">Reference proteome</keyword>
<dbReference type="GO" id="GO:0005694">
    <property type="term" value="C:chromosome"/>
    <property type="evidence" value="ECO:0007669"/>
    <property type="project" value="TreeGrafter"/>
</dbReference>